<evidence type="ECO:0000313" key="5">
    <source>
        <dbReference type="Proteomes" id="UP000037904"/>
    </source>
</evidence>
<feature type="repeat" description="ANK" evidence="3">
    <location>
        <begin position="247"/>
        <end position="272"/>
    </location>
</feature>
<protein>
    <submittedName>
        <fullName evidence="4">Uncharacterized protein</fullName>
    </submittedName>
</protein>
<organism evidence="4 5">
    <name type="scientific">Fusarium langsethiae</name>
    <dbReference type="NCBI Taxonomy" id="179993"/>
    <lineage>
        <taxon>Eukaryota</taxon>
        <taxon>Fungi</taxon>
        <taxon>Dikarya</taxon>
        <taxon>Ascomycota</taxon>
        <taxon>Pezizomycotina</taxon>
        <taxon>Sordariomycetes</taxon>
        <taxon>Hypocreomycetidae</taxon>
        <taxon>Hypocreales</taxon>
        <taxon>Nectriaceae</taxon>
        <taxon>Fusarium</taxon>
    </lineage>
</organism>
<name>A0A0M9EV54_FUSLA</name>
<keyword evidence="2 3" id="KW-0040">ANK repeat</keyword>
<dbReference type="InterPro" id="IPR036770">
    <property type="entry name" value="Ankyrin_rpt-contain_sf"/>
</dbReference>
<dbReference type="AlphaFoldDB" id="A0A0M9EV54"/>
<reference evidence="4 5" key="1">
    <citation type="submission" date="2015-04" db="EMBL/GenBank/DDBJ databases">
        <title>The draft genome sequence of Fusarium langsethiae, a T-2/HT-2 mycotoxin producer.</title>
        <authorList>
            <person name="Lysoe E."/>
            <person name="Divon H.H."/>
            <person name="Terzi V."/>
            <person name="Orru L."/>
            <person name="Lamontanara A."/>
            <person name="Kolseth A.-K."/>
            <person name="Frandsen R.J."/>
            <person name="Nielsen K."/>
            <person name="Thrane U."/>
        </authorList>
    </citation>
    <scope>NUCLEOTIDE SEQUENCE [LARGE SCALE GENOMIC DNA]</scope>
    <source>
        <strain evidence="4 5">Fl201059</strain>
    </source>
</reference>
<dbReference type="GO" id="GO:0085020">
    <property type="term" value="P:protein K6-linked ubiquitination"/>
    <property type="evidence" value="ECO:0007669"/>
    <property type="project" value="TreeGrafter"/>
</dbReference>
<comment type="caution">
    <text evidence="4">The sequence shown here is derived from an EMBL/GenBank/DDBJ whole genome shotgun (WGS) entry which is preliminary data.</text>
</comment>
<dbReference type="Pfam" id="PF00023">
    <property type="entry name" value="Ank"/>
    <property type="match status" value="1"/>
</dbReference>
<evidence type="ECO:0000313" key="4">
    <source>
        <dbReference type="EMBL" id="KPA40270.1"/>
    </source>
</evidence>
<dbReference type="PROSITE" id="PS50088">
    <property type="entry name" value="ANK_REPEAT"/>
    <property type="match status" value="3"/>
</dbReference>
<dbReference type="EMBL" id="JXCE01000144">
    <property type="protein sequence ID" value="KPA40270.1"/>
    <property type="molecule type" value="Genomic_DNA"/>
</dbReference>
<feature type="repeat" description="ANK" evidence="3">
    <location>
        <begin position="280"/>
        <end position="312"/>
    </location>
</feature>
<dbReference type="Gene3D" id="1.25.40.20">
    <property type="entry name" value="Ankyrin repeat-containing domain"/>
    <property type="match status" value="2"/>
</dbReference>
<dbReference type="Pfam" id="PF12796">
    <property type="entry name" value="Ank_2"/>
    <property type="match status" value="1"/>
</dbReference>
<keyword evidence="5" id="KW-1185">Reference proteome</keyword>
<proteinExistence type="predicted"/>
<feature type="repeat" description="ANK" evidence="3">
    <location>
        <begin position="155"/>
        <end position="187"/>
    </location>
</feature>
<accession>A0A0M9EV54</accession>
<sequence>MSVYTSTVIDMPRSFLRMPPEIIACIVDNMLEMNHDRSQPTPWSWTYSEPEPVFNPLQRYKDALSLAGTCKTLYGLLTKKIYRTDVLKNNSAALLRSAKKDSLEGVKRSLEVGANIATGDTTKAIVFCEPISYMSMDSKVHNLFSGTWHPLDLSNQVTALHWAAYLGHQNIVSLLLENGADVNHRVHVEVVTNAIESHRESTEVETRRILDPYHINLSCDIVAANVEEGVTCLEGVEEEVAKWTLEHGANPLYFAIEGGDWGTIRLLIDAGAKFVTHTGCGVHALHQAVRNGDIGVVKLLLQHESVAANTNTILDSRGATALHYLEYDSEDGVFENCRIIRELVNHGFQINTTDGYDALPIKEAMLRHSNTVTAEFIRCGSLIPDGLPCDVYDVISPPCLEIKEALEEANRKGFAFNLHHEAPLMVTTSSARVRMYRRFYKLVCQTSEVPEPMDSHDADQWEAFWNGRPFVHVARPALGGLTTNTE</sequence>
<dbReference type="Proteomes" id="UP000037904">
    <property type="component" value="Unassembled WGS sequence"/>
</dbReference>
<gene>
    <name evidence="4" type="ORF">FLAG1_06858</name>
</gene>
<dbReference type="GO" id="GO:0004842">
    <property type="term" value="F:ubiquitin-protein transferase activity"/>
    <property type="evidence" value="ECO:0007669"/>
    <property type="project" value="TreeGrafter"/>
</dbReference>
<keyword evidence="1" id="KW-0677">Repeat</keyword>
<dbReference type="PANTHER" id="PTHR24171:SF8">
    <property type="entry name" value="BRCA1-ASSOCIATED RING DOMAIN PROTEIN 1"/>
    <property type="match status" value="1"/>
</dbReference>
<evidence type="ECO:0000256" key="2">
    <source>
        <dbReference type="ARBA" id="ARBA00023043"/>
    </source>
</evidence>
<evidence type="ECO:0000256" key="3">
    <source>
        <dbReference type="PROSITE-ProRule" id="PRU00023"/>
    </source>
</evidence>
<dbReference type="PANTHER" id="PTHR24171">
    <property type="entry name" value="ANKYRIN REPEAT DOMAIN-CONTAINING PROTEIN 39-RELATED"/>
    <property type="match status" value="1"/>
</dbReference>
<dbReference type="SUPFAM" id="SSF48403">
    <property type="entry name" value="Ankyrin repeat"/>
    <property type="match status" value="1"/>
</dbReference>
<dbReference type="SMART" id="SM00248">
    <property type="entry name" value="ANK"/>
    <property type="match status" value="4"/>
</dbReference>
<dbReference type="PROSITE" id="PS50297">
    <property type="entry name" value="ANK_REP_REGION"/>
    <property type="match status" value="2"/>
</dbReference>
<evidence type="ECO:0000256" key="1">
    <source>
        <dbReference type="ARBA" id="ARBA00022737"/>
    </source>
</evidence>
<dbReference type="InterPro" id="IPR002110">
    <property type="entry name" value="Ankyrin_rpt"/>
</dbReference>